<keyword evidence="2" id="KW-0768">Sushi</keyword>
<gene>
    <name evidence="8" type="ORF">ANN_01496</name>
</gene>
<feature type="domain" description="Chitin-binding type-2" evidence="7">
    <location>
        <begin position="99"/>
        <end position="159"/>
    </location>
</feature>
<dbReference type="Pfam" id="PF00092">
    <property type="entry name" value="VWA"/>
    <property type="match status" value="1"/>
</dbReference>
<feature type="chain" id="PRO_5046182997" evidence="4">
    <location>
        <begin position="19"/>
        <end position="576"/>
    </location>
</feature>
<feature type="domain" description="VWFA" evidence="5">
    <location>
        <begin position="336"/>
        <end position="504"/>
    </location>
</feature>
<feature type="domain" description="Chitin-binding type-2" evidence="7">
    <location>
        <begin position="188"/>
        <end position="248"/>
    </location>
</feature>
<dbReference type="CDD" id="cd00033">
    <property type="entry name" value="CCP"/>
    <property type="match status" value="1"/>
</dbReference>
<dbReference type="InterPro" id="IPR050525">
    <property type="entry name" value="ECM_Assembly_Org"/>
</dbReference>
<dbReference type="SMART" id="SM00327">
    <property type="entry name" value="VWA"/>
    <property type="match status" value="1"/>
</dbReference>
<dbReference type="Pfam" id="PF01607">
    <property type="entry name" value="CBM_14"/>
    <property type="match status" value="2"/>
</dbReference>
<dbReference type="PROSITE" id="PS50923">
    <property type="entry name" value="SUSHI"/>
    <property type="match status" value="1"/>
</dbReference>
<dbReference type="SUPFAM" id="SSF53300">
    <property type="entry name" value="vWA-like"/>
    <property type="match status" value="1"/>
</dbReference>
<proteinExistence type="predicted"/>
<dbReference type="Proteomes" id="UP001148838">
    <property type="component" value="Unassembled WGS sequence"/>
</dbReference>
<feature type="domain" description="Sushi" evidence="6">
    <location>
        <begin position="236"/>
        <end position="314"/>
    </location>
</feature>
<dbReference type="Gene3D" id="2.170.140.10">
    <property type="entry name" value="Chitin binding domain"/>
    <property type="match status" value="3"/>
</dbReference>
<dbReference type="InterPro" id="IPR002035">
    <property type="entry name" value="VWF_A"/>
</dbReference>
<dbReference type="SUPFAM" id="SSF57535">
    <property type="entry name" value="Complement control module/SCR domain"/>
    <property type="match status" value="1"/>
</dbReference>
<organism evidence="8 9">
    <name type="scientific">Periplaneta americana</name>
    <name type="common">American cockroach</name>
    <name type="synonym">Blatta americana</name>
    <dbReference type="NCBI Taxonomy" id="6978"/>
    <lineage>
        <taxon>Eukaryota</taxon>
        <taxon>Metazoa</taxon>
        <taxon>Ecdysozoa</taxon>
        <taxon>Arthropoda</taxon>
        <taxon>Hexapoda</taxon>
        <taxon>Insecta</taxon>
        <taxon>Pterygota</taxon>
        <taxon>Neoptera</taxon>
        <taxon>Polyneoptera</taxon>
        <taxon>Dictyoptera</taxon>
        <taxon>Blattodea</taxon>
        <taxon>Blattoidea</taxon>
        <taxon>Blattidae</taxon>
        <taxon>Blattinae</taxon>
        <taxon>Periplaneta</taxon>
    </lineage>
</organism>
<dbReference type="CDD" id="cd01450">
    <property type="entry name" value="vWFA_subfamily_ECM"/>
    <property type="match status" value="1"/>
</dbReference>
<dbReference type="PANTHER" id="PTHR24020:SF20">
    <property type="entry name" value="PH DOMAIN-CONTAINING PROTEIN"/>
    <property type="match status" value="1"/>
</dbReference>
<evidence type="ECO:0000313" key="8">
    <source>
        <dbReference type="EMBL" id="KAJ4450089.1"/>
    </source>
</evidence>
<keyword evidence="1" id="KW-1015">Disulfide bond</keyword>
<reference evidence="8 9" key="1">
    <citation type="journal article" date="2022" name="Allergy">
        <title>Genome assembly and annotation of Periplaneta americana reveal a comprehensive cockroach allergen profile.</title>
        <authorList>
            <person name="Wang L."/>
            <person name="Xiong Q."/>
            <person name="Saelim N."/>
            <person name="Wang L."/>
            <person name="Nong W."/>
            <person name="Wan A.T."/>
            <person name="Shi M."/>
            <person name="Liu X."/>
            <person name="Cao Q."/>
            <person name="Hui J.H.L."/>
            <person name="Sookrung N."/>
            <person name="Leung T.F."/>
            <person name="Tungtrongchitr A."/>
            <person name="Tsui S.K.W."/>
        </authorList>
    </citation>
    <scope>NUCLEOTIDE SEQUENCE [LARGE SCALE GENOMIC DNA]</scope>
    <source>
        <strain evidence="8">PWHHKU_190912</strain>
    </source>
</reference>
<dbReference type="Gene3D" id="3.40.50.410">
    <property type="entry name" value="von Willebrand factor, type A domain"/>
    <property type="match status" value="1"/>
</dbReference>
<evidence type="ECO:0000259" key="6">
    <source>
        <dbReference type="PROSITE" id="PS50923"/>
    </source>
</evidence>
<dbReference type="PROSITE" id="PS50234">
    <property type="entry name" value="VWFA"/>
    <property type="match status" value="1"/>
</dbReference>
<dbReference type="Gene3D" id="2.10.70.10">
    <property type="entry name" value="Complement Module, domain 1"/>
    <property type="match status" value="1"/>
</dbReference>
<keyword evidence="4" id="KW-0732">Signal</keyword>
<comment type="caution">
    <text evidence="2">Lacks conserved residue(s) required for the propagation of feature annotation.</text>
</comment>
<dbReference type="SUPFAM" id="SSF57625">
    <property type="entry name" value="Invertebrate chitin-binding proteins"/>
    <property type="match status" value="3"/>
</dbReference>
<sequence>MWRILPLCLIVSLWNVGAMDTGGCAYSGGSDFKLFLPHEKQCNYFYVLRKCPDGLYFNTKTDTCDFATNTDCRSIETIPSDPVWTVEGEVDLEGNCPSATPCPQTDPTDRTLYLPHLTDCKYFCRCSHGVAILHRCAKGLVFNPKRQACDLPSNSECKSSSDRDDTETATGTMTNHTETDLGEFCPALGQCPKGESVRGNTLLPHQSNCNLYCECQYGKPKLRRCNNGLHFNAAAKRCESPSQARCQGDCSKLVTSSGSVWQPAQCLQEVSRIGDVCSISCNTGYELVGSASITCTGSGWNGTGGLNIHPKCKVPEEVIIDVVNKITTEMTGSQADLLFVLDKSGSLTREQFRTQLSFVQAIVSAFPLSQNRSAGVLTFNAKAFVDLPLKHTDTCQFYKAVQKIKYTGGNTDILNALYAAVHEVRKNSAHRKTLVFLVTDGRSQKDPTPAANDLKNEGNILFTIGVGDYDRSQLEPISSVGKDRVPLFYGITNFLVFNKIAEYLHTEVISASPDVPEFCLAGVLSHASKSTDMSLSHLSTLKCHRPGPGSNSQPWAEKASAIPTRQPGRPPPQSIP</sequence>
<feature type="signal peptide" evidence="4">
    <location>
        <begin position="1"/>
        <end position="18"/>
    </location>
</feature>
<evidence type="ECO:0000256" key="2">
    <source>
        <dbReference type="PROSITE-ProRule" id="PRU00302"/>
    </source>
</evidence>
<evidence type="ECO:0000256" key="3">
    <source>
        <dbReference type="SAM" id="MobiDB-lite"/>
    </source>
</evidence>
<dbReference type="PROSITE" id="PS50940">
    <property type="entry name" value="CHIT_BIND_II"/>
    <property type="match status" value="2"/>
</dbReference>
<feature type="region of interest" description="Disordered" evidence="3">
    <location>
        <begin position="541"/>
        <end position="576"/>
    </location>
</feature>
<keyword evidence="9" id="KW-1185">Reference proteome</keyword>
<feature type="region of interest" description="Disordered" evidence="3">
    <location>
        <begin position="150"/>
        <end position="177"/>
    </location>
</feature>
<dbReference type="SMART" id="SM00494">
    <property type="entry name" value="ChtBD2"/>
    <property type="match status" value="3"/>
</dbReference>
<evidence type="ECO:0000256" key="1">
    <source>
        <dbReference type="ARBA" id="ARBA00023157"/>
    </source>
</evidence>
<dbReference type="PANTHER" id="PTHR24020">
    <property type="entry name" value="COLLAGEN ALPHA"/>
    <property type="match status" value="1"/>
</dbReference>
<dbReference type="InterPro" id="IPR000436">
    <property type="entry name" value="Sushi_SCR_CCP_dom"/>
</dbReference>
<comment type="caution">
    <text evidence="8">The sequence shown here is derived from an EMBL/GenBank/DDBJ whole genome shotgun (WGS) entry which is preliminary data.</text>
</comment>
<dbReference type="InterPro" id="IPR036465">
    <property type="entry name" value="vWFA_dom_sf"/>
</dbReference>
<dbReference type="SMART" id="SM00032">
    <property type="entry name" value="CCP"/>
    <property type="match status" value="1"/>
</dbReference>
<dbReference type="InterPro" id="IPR002557">
    <property type="entry name" value="Chitin-bd_dom"/>
</dbReference>
<evidence type="ECO:0000259" key="5">
    <source>
        <dbReference type="PROSITE" id="PS50234"/>
    </source>
</evidence>
<evidence type="ECO:0000256" key="4">
    <source>
        <dbReference type="SAM" id="SignalP"/>
    </source>
</evidence>
<evidence type="ECO:0000259" key="7">
    <source>
        <dbReference type="PROSITE" id="PS50940"/>
    </source>
</evidence>
<dbReference type="Pfam" id="PF00084">
    <property type="entry name" value="Sushi"/>
    <property type="match status" value="1"/>
</dbReference>
<dbReference type="InterPro" id="IPR036508">
    <property type="entry name" value="Chitin-bd_dom_sf"/>
</dbReference>
<dbReference type="EMBL" id="JAJSOF020000003">
    <property type="protein sequence ID" value="KAJ4450089.1"/>
    <property type="molecule type" value="Genomic_DNA"/>
</dbReference>
<protein>
    <submittedName>
        <fullName evidence="8">Uncharacterized protein</fullName>
    </submittedName>
</protein>
<evidence type="ECO:0000313" key="9">
    <source>
        <dbReference type="Proteomes" id="UP001148838"/>
    </source>
</evidence>
<accession>A0ABQ8TTT3</accession>
<name>A0ABQ8TTT3_PERAM</name>
<dbReference type="InterPro" id="IPR035976">
    <property type="entry name" value="Sushi/SCR/CCP_sf"/>
</dbReference>